<proteinExistence type="predicted"/>
<evidence type="ECO:0000313" key="2">
    <source>
        <dbReference type="Proteomes" id="UP000824010"/>
    </source>
</evidence>
<sequence length="126" mass="13954">MTFPDGLPDNCPLPAAVSCSGMIYMVSLNNPVHEQDCLSQAERGRAIDATGDNACIRHGLSVFPDFASCSHQQSLFPRLGKYIAIARLDPRHGKILQTPAKCNPLHMTWWPCKDVERNLLFSMAEV</sequence>
<gene>
    <name evidence="1" type="ORF">KSS90_16825</name>
</gene>
<evidence type="ECO:0000313" key="1">
    <source>
        <dbReference type="EMBL" id="QXH55011.1"/>
    </source>
</evidence>
<name>A0ABX8NF80_9PSED</name>
<reference evidence="1 2" key="1">
    <citation type="journal article" date="2021" name="Microorganisms">
        <title>The Ever-Expanding Pseudomonas Genus: Description of 43 New Species and Partition of the Pseudomonas putida Group.</title>
        <authorList>
            <person name="Girard L."/>
            <person name="Lood C."/>
            <person name="Hofte M."/>
            <person name="Vandamme P."/>
            <person name="Rokni-Zadeh H."/>
            <person name="van Noort V."/>
            <person name="Lavigne R."/>
            <person name="De Mot R."/>
        </authorList>
    </citation>
    <scope>NUCLEOTIDE SEQUENCE [LARGE SCALE GENOMIC DNA]</scope>
    <source>
        <strain evidence="1 2">COW77</strain>
    </source>
</reference>
<organism evidence="1 2">
    <name type="scientific">Pseudomonas maumuensis</name>
    <dbReference type="NCBI Taxonomy" id="2842354"/>
    <lineage>
        <taxon>Bacteria</taxon>
        <taxon>Pseudomonadati</taxon>
        <taxon>Pseudomonadota</taxon>
        <taxon>Gammaproteobacteria</taxon>
        <taxon>Pseudomonadales</taxon>
        <taxon>Pseudomonadaceae</taxon>
        <taxon>Pseudomonas</taxon>
    </lineage>
</organism>
<protein>
    <submittedName>
        <fullName evidence="1">Uncharacterized protein</fullName>
    </submittedName>
</protein>
<accession>A0ABX8NF80</accession>
<dbReference type="Proteomes" id="UP000824010">
    <property type="component" value="Chromosome"/>
</dbReference>
<dbReference type="RefSeq" id="WP_217866489.1">
    <property type="nucleotide sequence ID" value="NZ_CP077077.1"/>
</dbReference>
<keyword evidence="2" id="KW-1185">Reference proteome</keyword>
<dbReference type="EMBL" id="CP077077">
    <property type="protein sequence ID" value="QXH55011.1"/>
    <property type="molecule type" value="Genomic_DNA"/>
</dbReference>